<protein>
    <submittedName>
        <fullName evidence="1">Uncharacterized protein</fullName>
    </submittedName>
</protein>
<accession>A0A2J6R7Z2</accession>
<evidence type="ECO:0000313" key="1">
    <source>
        <dbReference type="EMBL" id="PMD34634.1"/>
    </source>
</evidence>
<dbReference type="AlphaFoldDB" id="A0A2J6R7Z2"/>
<proteinExistence type="predicted"/>
<gene>
    <name evidence="1" type="ORF">L207DRAFT_516787</name>
</gene>
<reference evidence="1 2" key="1">
    <citation type="submission" date="2016-04" db="EMBL/GenBank/DDBJ databases">
        <title>A degradative enzymes factory behind the ericoid mycorrhizal symbiosis.</title>
        <authorList>
            <consortium name="DOE Joint Genome Institute"/>
            <person name="Martino E."/>
            <person name="Morin E."/>
            <person name="Grelet G."/>
            <person name="Kuo A."/>
            <person name="Kohler A."/>
            <person name="Daghino S."/>
            <person name="Barry K."/>
            <person name="Choi C."/>
            <person name="Cichocki N."/>
            <person name="Clum A."/>
            <person name="Copeland A."/>
            <person name="Hainaut M."/>
            <person name="Haridas S."/>
            <person name="Labutti K."/>
            <person name="Lindquist E."/>
            <person name="Lipzen A."/>
            <person name="Khouja H.-R."/>
            <person name="Murat C."/>
            <person name="Ohm R."/>
            <person name="Olson A."/>
            <person name="Spatafora J."/>
            <person name="Veneault-Fourrey C."/>
            <person name="Henrissat B."/>
            <person name="Grigoriev I."/>
            <person name="Martin F."/>
            <person name="Perotto S."/>
        </authorList>
    </citation>
    <scope>NUCLEOTIDE SEQUENCE [LARGE SCALE GENOMIC DNA]</scope>
    <source>
        <strain evidence="1 2">F</strain>
    </source>
</reference>
<keyword evidence="2" id="KW-1185">Reference proteome</keyword>
<evidence type="ECO:0000313" key="2">
    <source>
        <dbReference type="Proteomes" id="UP000235786"/>
    </source>
</evidence>
<dbReference type="EMBL" id="KZ613953">
    <property type="protein sequence ID" value="PMD34634.1"/>
    <property type="molecule type" value="Genomic_DNA"/>
</dbReference>
<organism evidence="1 2">
    <name type="scientific">Hyaloscypha variabilis (strain UAMH 11265 / GT02V1 / F)</name>
    <name type="common">Meliniomyces variabilis</name>
    <dbReference type="NCBI Taxonomy" id="1149755"/>
    <lineage>
        <taxon>Eukaryota</taxon>
        <taxon>Fungi</taxon>
        <taxon>Dikarya</taxon>
        <taxon>Ascomycota</taxon>
        <taxon>Pezizomycotina</taxon>
        <taxon>Leotiomycetes</taxon>
        <taxon>Helotiales</taxon>
        <taxon>Hyaloscyphaceae</taxon>
        <taxon>Hyaloscypha</taxon>
        <taxon>Hyaloscypha variabilis</taxon>
    </lineage>
</organism>
<sequence length="165" mass="18856">MEESHSSRLNHVFRLLTSRHGSGCGRQALHGTSNYTSSREHSAHICSLCPTTMSNLQVCVIRLRNYVLHAAASGFCTSACPGILDNILTPEARRTPFMDGRFVSFHMTRGFPIGDEEHRTVVHRRRMNRAGRCWVQSGINYATEHLPMDYRTYHSRMTRLPLRKI</sequence>
<name>A0A2J6R7Z2_HYAVF</name>
<dbReference type="Proteomes" id="UP000235786">
    <property type="component" value="Unassembled WGS sequence"/>
</dbReference>